<dbReference type="AlphaFoldDB" id="A0A8J6N2P3"/>
<proteinExistence type="predicted"/>
<gene>
    <name evidence="1" type="ORF">H8E19_15400</name>
</gene>
<dbReference type="Pfam" id="PF08843">
    <property type="entry name" value="AbiEii"/>
    <property type="match status" value="1"/>
</dbReference>
<dbReference type="GO" id="GO:0016740">
    <property type="term" value="F:transferase activity"/>
    <property type="evidence" value="ECO:0007669"/>
    <property type="project" value="UniProtKB-KW"/>
</dbReference>
<dbReference type="Proteomes" id="UP000650524">
    <property type="component" value="Unassembled WGS sequence"/>
</dbReference>
<reference evidence="1 2" key="1">
    <citation type="submission" date="2020-08" db="EMBL/GenBank/DDBJ databases">
        <title>Bridging the membrane lipid divide: bacteria of the FCB group superphylum have the potential to synthesize archaeal ether lipids.</title>
        <authorList>
            <person name="Villanueva L."/>
            <person name="Von Meijenfeldt F.A.B."/>
            <person name="Westbye A.B."/>
            <person name="Yadav S."/>
            <person name="Hopmans E.C."/>
            <person name="Dutilh B.E."/>
            <person name="Sinninghe Damste J.S."/>
        </authorList>
    </citation>
    <scope>NUCLEOTIDE SEQUENCE [LARGE SCALE GENOMIC DNA]</scope>
    <source>
        <strain evidence="1">NIOZ-UU27</strain>
    </source>
</reference>
<name>A0A8J6N2P3_9DELT</name>
<evidence type="ECO:0000313" key="1">
    <source>
        <dbReference type="EMBL" id="MBC8178788.1"/>
    </source>
</evidence>
<keyword evidence="1" id="KW-0808">Transferase</keyword>
<dbReference type="EMBL" id="JACNJD010000314">
    <property type="protein sequence ID" value="MBC8178788.1"/>
    <property type="molecule type" value="Genomic_DNA"/>
</dbReference>
<comment type="caution">
    <text evidence="1">The sequence shown here is derived from an EMBL/GenBank/DDBJ whole genome shotgun (WGS) entry which is preliminary data.</text>
</comment>
<protein>
    <submittedName>
        <fullName evidence="1">Nucleotidyl transferase AbiEii/AbiGii toxin family protein</fullName>
    </submittedName>
</protein>
<evidence type="ECO:0000313" key="2">
    <source>
        <dbReference type="Proteomes" id="UP000650524"/>
    </source>
</evidence>
<dbReference type="InterPro" id="IPR014942">
    <property type="entry name" value="AbiEii"/>
</dbReference>
<organism evidence="1 2">
    <name type="scientific">Candidatus Desulfacyla euxinica</name>
    <dbReference type="NCBI Taxonomy" id="2841693"/>
    <lineage>
        <taxon>Bacteria</taxon>
        <taxon>Deltaproteobacteria</taxon>
        <taxon>Candidatus Desulfacyla</taxon>
    </lineage>
</organism>
<accession>A0A8J6N2P3</accession>
<sequence length="311" mass="35498">MSPDKKRNTGHSSFQRLLSYARTRGEDFNLLLFRYGVERLLYRLSISSDADKFILKGASLFLVWKGQNYRVTKDADLLGPSPADIEYIAGIFRDLCKAKTEDSDGIKFMPDTVRAVPIREEQAYGGIRVTLMGILHQARIPVQVDIGFGDAVTPEPERIEFPTLLDDPSPQLLAYPRYTMVAEKLETMVRLGMANSRMKDFYDVWLMSRLFEFEGQTLCDAIRNTLRRRSTPLPSGLPMAFTEEFRKDAQKQIQWQAFVRKSKPEDVSGDLGSVIIDVAAFLMPAIEASEGEKPFWMLWPPNGPWNQRIMD</sequence>